<comment type="caution">
    <text evidence="1">The sequence shown here is derived from an EMBL/GenBank/DDBJ whole genome shotgun (WGS) entry which is preliminary data.</text>
</comment>
<reference evidence="1" key="1">
    <citation type="submission" date="2020-01" db="EMBL/GenBank/DDBJ databases">
        <title>Genome sequence of Kobresia littledalei, the first chromosome-level genome in the family Cyperaceae.</title>
        <authorList>
            <person name="Qu G."/>
        </authorList>
    </citation>
    <scope>NUCLEOTIDE SEQUENCE</scope>
    <source>
        <strain evidence="1">C.B.Clarke</strain>
        <tissue evidence="1">Leaf</tissue>
    </source>
</reference>
<evidence type="ECO:0000313" key="1">
    <source>
        <dbReference type="EMBL" id="KAF3328431.1"/>
    </source>
</evidence>
<evidence type="ECO:0000313" key="2">
    <source>
        <dbReference type="Proteomes" id="UP000623129"/>
    </source>
</evidence>
<gene>
    <name evidence="1" type="ORF">FCM35_KLT07037</name>
</gene>
<keyword evidence="2" id="KW-1185">Reference proteome</keyword>
<proteinExistence type="predicted"/>
<dbReference type="Proteomes" id="UP000623129">
    <property type="component" value="Unassembled WGS sequence"/>
</dbReference>
<dbReference type="AlphaFoldDB" id="A0A833R1V3"/>
<dbReference type="EMBL" id="SWLB01000016">
    <property type="protein sequence ID" value="KAF3328431.1"/>
    <property type="molecule type" value="Genomic_DNA"/>
</dbReference>
<name>A0A833R1V3_9POAL</name>
<accession>A0A833R1V3</accession>
<protein>
    <submittedName>
        <fullName evidence="1">Uncharacterized protein</fullName>
    </submittedName>
</protein>
<sequence length="128" mass="14484">MGLLVQGRKIKQKHLILSPSVPMPSPPADNSGSVDVDVGTSERCHAVTNMESLPDRDLQCEDKFEAVRLHVRFPERWNFNIVTYDEVVKKGKKRPLISLEEVCSVGGVNYLMLIKEPLIFEVRLLKVL</sequence>
<organism evidence="1 2">
    <name type="scientific">Carex littledalei</name>
    <dbReference type="NCBI Taxonomy" id="544730"/>
    <lineage>
        <taxon>Eukaryota</taxon>
        <taxon>Viridiplantae</taxon>
        <taxon>Streptophyta</taxon>
        <taxon>Embryophyta</taxon>
        <taxon>Tracheophyta</taxon>
        <taxon>Spermatophyta</taxon>
        <taxon>Magnoliopsida</taxon>
        <taxon>Liliopsida</taxon>
        <taxon>Poales</taxon>
        <taxon>Cyperaceae</taxon>
        <taxon>Cyperoideae</taxon>
        <taxon>Cariceae</taxon>
        <taxon>Carex</taxon>
        <taxon>Carex subgen. Euthyceras</taxon>
    </lineage>
</organism>